<evidence type="ECO:0000313" key="2">
    <source>
        <dbReference type="Proteomes" id="UP000183315"/>
    </source>
</evidence>
<dbReference type="STRING" id="1043493.SAMN05421637_1251"/>
<sequence>MAGIPGGNALHALVLAVLEHGMRSLPKPEGLPVSLAQETGTGERTMTTFTGVGLEAAVKAARTKAGTSTAERVAIVWDGSLRGPEGDETAIMVLAQERGQPTTLVFAQRYSAKGSQIETIGGPGFVGDRKPLLG</sequence>
<dbReference type="Proteomes" id="UP000183315">
    <property type="component" value="Unassembled WGS sequence"/>
</dbReference>
<name>A0A1H6X202_9MICO</name>
<dbReference type="RefSeq" id="WP_042214014.1">
    <property type="nucleotide sequence ID" value="NZ_BBLU01000005.1"/>
</dbReference>
<gene>
    <name evidence="1" type="ORF">SAMN05421637_1251</name>
</gene>
<evidence type="ECO:0000313" key="1">
    <source>
        <dbReference type="EMBL" id="SEJ23193.1"/>
    </source>
</evidence>
<dbReference type="AlphaFoldDB" id="A0A1H6X202"/>
<reference evidence="2" key="1">
    <citation type="submission" date="2016-10" db="EMBL/GenBank/DDBJ databases">
        <authorList>
            <person name="Varghese N."/>
        </authorList>
    </citation>
    <scope>NUCLEOTIDE SEQUENCE [LARGE SCALE GENOMIC DNA]</scope>
    <source>
        <strain evidence="2">DSM 24868</strain>
    </source>
</reference>
<organism evidence="1 2">
    <name type="scientific">Demequina mangrovi</name>
    <dbReference type="NCBI Taxonomy" id="1043493"/>
    <lineage>
        <taxon>Bacteria</taxon>
        <taxon>Bacillati</taxon>
        <taxon>Actinomycetota</taxon>
        <taxon>Actinomycetes</taxon>
        <taxon>Micrococcales</taxon>
        <taxon>Demequinaceae</taxon>
        <taxon>Demequina</taxon>
    </lineage>
</organism>
<accession>A0A1H6X202</accession>
<protein>
    <submittedName>
        <fullName evidence="1">Uncharacterized protein</fullName>
    </submittedName>
</protein>
<dbReference type="EMBL" id="FNZI01000002">
    <property type="protein sequence ID" value="SEJ23193.1"/>
    <property type="molecule type" value="Genomic_DNA"/>
</dbReference>
<proteinExistence type="predicted"/>
<dbReference type="OrthoDB" id="5144827at2"/>
<keyword evidence="2" id="KW-1185">Reference proteome</keyword>